<dbReference type="Proteomes" id="UP001208570">
    <property type="component" value="Unassembled WGS sequence"/>
</dbReference>
<organism evidence="16 17">
    <name type="scientific">Paralvinella palmiformis</name>
    <dbReference type="NCBI Taxonomy" id="53620"/>
    <lineage>
        <taxon>Eukaryota</taxon>
        <taxon>Metazoa</taxon>
        <taxon>Spiralia</taxon>
        <taxon>Lophotrochozoa</taxon>
        <taxon>Annelida</taxon>
        <taxon>Polychaeta</taxon>
        <taxon>Sedentaria</taxon>
        <taxon>Canalipalpata</taxon>
        <taxon>Terebellida</taxon>
        <taxon>Terebelliformia</taxon>
        <taxon>Alvinellidae</taxon>
        <taxon>Paralvinella</taxon>
    </lineage>
</organism>
<dbReference type="GO" id="GO:0016758">
    <property type="term" value="F:hexosyltransferase activity"/>
    <property type="evidence" value="ECO:0007669"/>
    <property type="project" value="InterPro"/>
</dbReference>
<comment type="similarity">
    <text evidence="2">Belongs to the glycosyltransferase 31 family.</text>
</comment>
<sequence>MASDELAAKLQKRNVIIDKAEEGEDVSPAELPSLNVWNPYTEFKEFSRKEIQQYQKMFNRYDIGHDKFIDFEELKRMMEKLGVPQTHLALKAMIQEVDEDKDSKISFREFLLIFRKAAAGELAQDSGLFEIYKQLNEIDVDKEGVKGAKNFFEAKIDEQSRANKFEQEIKEEQEEKRKEEEEKKTRRAAFKEKATFFANKTGGLSKVDHRIISRMKNKVSASDNLISTGINSLRNLGQDLVNPHPYKYILTPDGICKPQTFIVVFVHSAPMRINKRQLIRQTWGNVKYHMDGKLVVMFVIGSSRNLLTRKAIRMEHTDHRDILSEDFTDDYRNLTHKAIGALRWIIDECQRAKFIVKTDDDTLMNVFSVVRHLTDLDRAGYDSGLLMCRCVKNSSVLRTKKWAVTRREYPESYYPPYCSGLAYIMTADVARALYETSCKIPIFWIDDVWLTGIVAKAAGVRLTNINRVYSLDKTQVEKMFLSAEWYQYLFAHLGPIAFKNIWNEMLLLASSQEIPETRRVIPGIVVES</sequence>
<dbReference type="Pfam" id="PF21008">
    <property type="entry name" value="AIF-1"/>
    <property type="match status" value="1"/>
</dbReference>
<accession>A0AAD9JCV7</accession>
<dbReference type="InterPro" id="IPR040365">
    <property type="entry name" value="EFHD1/2"/>
</dbReference>
<evidence type="ECO:0000256" key="3">
    <source>
        <dbReference type="ARBA" id="ARBA00022676"/>
    </source>
</evidence>
<keyword evidence="3" id="KW-0328">Glycosyltransferase</keyword>
<evidence type="ECO:0000256" key="1">
    <source>
        <dbReference type="ARBA" id="ARBA00004323"/>
    </source>
</evidence>
<evidence type="ECO:0000313" key="16">
    <source>
        <dbReference type="EMBL" id="KAK2150467.1"/>
    </source>
</evidence>
<keyword evidence="10" id="KW-1133">Transmembrane helix</keyword>
<dbReference type="PROSITE" id="PS50222">
    <property type="entry name" value="EF_HAND_2"/>
    <property type="match status" value="2"/>
</dbReference>
<evidence type="ECO:0000313" key="17">
    <source>
        <dbReference type="Proteomes" id="UP001208570"/>
    </source>
</evidence>
<dbReference type="EMBL" id="JAODUP010000404">
    <property type="protein sequence ID" value="KAK2150467.1"/>
    <property type="molecule type" value="Genomic_DNA"/>
</dbReference>
<keyword evidence="5" id="KW-0812">Transmembrane</keyword>
<dbReference type="CDD" id="cd00051">
    <property type="entry name" value="EFh"/>
    <property type="match status" value="1"/>
</dbReference>
<evidence type="ECO:0000256" key="11">
    <source>
        <dbReference type="ARBA" id="ARBA00023034"/>
    </source>
</evidence>
<feature type="domain" description="EF-hand" evidence="15">
    <location>
        <begin position="49"/>
        <end position="84"/>
    </location>
</feature>
<dbReference type="SUPFAM" id="SSF47473">
    <property type="entry name" value="EF-hand"/>
    <property type="match status" value="1"/>
</dbReference>
<dbReference type="Gene3D" id="3.90.550.50">
    <property type="match status" value="1"/>
</dbReference>
<proteinExistence type="inferred from homology"/>
<dbReference type="PANTHER" id="PTHR13025">
    <property type="entry name" value="EF-HAND DOMAIN-CONTAINING PROTEIN D"/>
    <property type="match status" value="1"/>
</dbReference>
<evidence type="ECO:0000256" key="10">
    <source>
        <dbReference type="ARBA" id="ARBA00022989"/>
    </source>
</evidence>
<comment type="caution">
    <text evidence="16">The sequence shown here is derived from an EMBL/GenBank/DDBJ whole genome shotgun (WGS) entry which is preliminary data.</text>
</comment>
<feature type="domain" description="EF-hand" evidence="15">
    <location>
        <begin position="85"/>
        <end position="120"/>
    </location>
</feature>
<protein>
    <recommendedName>
        <fullName evidence="15">EF-hand domain-containing protein</fullName>
    </recommendedName>
</protein>
<keyword evidence="4" id="KW-0808">Transferase</keyword>
<keyword evidence="8" id="KW-0106">Calcium</keyword>
<dbReference type="InterPro" id="IPR049025">
    <property type="entry name" value="AIF-1_EF_pair"/>
</dbReference>
<keyword evidence="12" id="KW-0472">Membrane</keyword>
<dbReference type="AlphaFoldDB" id="A0AAD9JCV7"/>
<dbReference type="SMART" id="SM00054">
    <property type="entry name" value="EFh"/>
    <property type="match status" value="2"/>
</dbReference>
<evidence type="ECO:0000256" key="9">
    <source>
        <dbReference type="ARBA" id="ARBA00022968"/>
    </source>
</evidence>
<keyword evidence="6" id="KW-0479">Metal-binding</keyword>
<evidence type="ECO:0000256" key="5">
    <source>
        <dbReference type="ARBA" id="ARBA00022692"/>
    </source>
</evidence>
<keyword evidence="14" id="KW-0175">Coiled coil</keyword>
<dbReference type="GO" id="GO:0005509">
    <property type="term" value="F:calcium ion binding"/>
    <property type="evidence" value="ECO:0007669"/>
    <property type="project" value="InterPro"/>
</dbReference>
<keyword evidence="11" id="KW-0333">Golgi apparatus</keyword>
<evidence type="ECO:0000256" key="2">
    <source>
        <dbReference type="ARBA" id="ARBA00008661"/>
    </source>
</evidence>
<keyword evidence="9" id="KW-0735">Signal-anchor</keyword>
<dbReference type="FunFam" id="1.10.238.10:FF:000112">
    <property type="entry name" value="EF-hand domain family, member D2"/>
    <property type="match status" value="1"/>
</dbReference>
<dbReference type="InterPro" id="IPR002048">
    <property type="entry name" value="EF_hand_dom"/>
</dbReference>
<reference evidence="16" key="1">
    <citation type="journal article" date="2023" name="Mol. Biol. Evol.">
        <title>Third-Generation Sequencing Reveals the Adaptive Role of the Epigenome in Three Deep-Sea Polychaetes.</title>
        <authorList>
            <person name="Perez M."/>
            <person name="Aroh O."/>
            <person name="Sun Y."/>
            <person name="Lan Y."/>
            <person name="Juniper S.K."/>
            <person name="Young C.R."/>
            <person name="Angers B."/>
            <person name="Qian P.Y."/>
        </authorList>
    </citation>
    <scope>NUCLEOTIDE SEQUENCE</scope>
    <source>
        <strain evidence="16">P08H-3</strain>
    </source>
</reference>
<evidence type="ECO:0000256" key="7">
    <source>
        <dbReference type="ARBA" id="ARBA00022737"/>
    </source>
</evidence>
<dbReference type="InterPro" id="IPR002659">
    <property type="entry name" value="Glyco_trans_31"/>
</dbReference>
<evidence type="ECO:0000256" key="6">
    <source>
        <dbReference type="ARBA" id="ARBA00022723"/>
    </source>
</evidence>
<keyword evidence="7" id="KW-0677">Repeat</keyword>
<name>A0AAD9JCV7_9ANNE</name>
<dbReference type="GO" id="GO:0000139">
    <property type="term" value="C:Golgi membrane"/>
    <property type="evidence" value="ECO:0007669"/>
    <property type="project" value="UniProtKB-SubCell"/>
</dbReference>
<dbReference type="InterPro" id="IPR011992">
    <property type="entry name" value="EF-hand-dom_pair"/>
</dbReference>
<keyword evidence="17" id="KW-1185">Reference proteome</keyword>
<dbReference type="FunFam" id="3.90.550.50:FF:000001">
    <property type="entry name" value="Hexosyltransferase"/>
    <property type="match status" value="1"/>
</dbReference>
<feature type="coiled-coil region" evidence="14">
    <location>
        <begin position="155"/>
        <end position="189"/>
    </location>
</feature>
<evidence type="ECO:0000256" key="4">
    <source>
        <dbReference type="ARBA" id="ARBA00022679"/>
    </source>
</evidence>
<dbReference type="PANTHER" id="PTHR13025:SF6">
    <property type="entry name" value="EF-HAND DOMAIN-CONTAINING PROTEIN-RELATED"/>
    <property type="match status" value="1"/>
</dbReference>
<evidence type="ECO:0000256" key="13">
    <source>
        <dbReference type="ARBA" id="ARBA00023180"/>
    </source>
</evidence>
<evidence type="ECO:0000259" key="15">
    <source>
        <dbReference type="PROSITE" id="PS50222"/>
    </source>
</evidence>
<evidence type="ECO:0000256" key="14">
    <source>
        <dbReference type="SAM" id="Coils"/>
    </source>
</evidence>
<keyword evidence="13" id="KW-0325">Glycoprotein</keyword>
<comment type="subcellular location">
    <subcellularLocation>
        <location evidence="1">Golgi apparatus membrane</location>
        <topology evidence="1">Single-pass type II membrane protein</topology>
    </subcellularLocation>
</comment>
<dbReference type="Gene3D" id="1.10.238.10">
    <property type="entry name" value="EF-hand"/>
    <property type="match status" value="1"/>
</dbReference>
<evidence type="ECO:0000256" key="8">
    <source>
        <dbReference type="ARBA" id="ARBA00022837"/>
    </source>
</evidence>
<gene>
    <name evidence="16" type="ORF">LSH36_404g03023</name>
</gene>
<evidence type="ECO:0000256" key="12">
    <source>
        <dbReference type="ARBA" id="ARBA00023136"/>
    </source>
</evidence>
<dbReference type="Pfam" id="PF01762">
    <property type="entry name" value="Galactosyl_T"/>
    <property type="match status" value="1"/>
</dbReference>